<evidence type="ECO:0000313" key="3">
    <source>
        <dbReference type="Proteomes" id="UP000236919"/>
    </source>
</evidence>
<keyword evidence="1" id="KW-0732">Signal</keyword>
<dbReference type="RefSeq" id="WP_181012052.1">
    <property type="nucleotide sequence ID" value="NZ_PQFZ01000027.1"/>
</dbReference>
<evidence type="ECO:0000313" key="2">
    <source>
        <dbReference type="EMBL" id="POR46122.1"/>
    </source>
</evidence>
<reference evidence="2 3" key="1">
    <citation type="submission" date="2018-01" db="EMBL/GenBank/DDBJ databases">
        <title>Genomic Encyclopedia of Type Strains, Phase III (KMG-III): the genomes of soil and plant-associated and newly described type strains.</title>
        <authorList>
            <person name="Whitman W."/>
        </authorList>
    </citation>
    <scope>NUCLEOTIDE SEQUENCE [LARGE SCALE GENOMIC DNA]</scope>
    <source>
        <strain evidence="2 3">1131</strain>
    </source>
</reference>
<dbReference type="Proteomes" id="UP000236919">
    <property type="component" value="Unassembled WGS sequence"/>
</dbReference>
<comment type="caution">
    <text evidence="2">The sequence shown here is derived from an EMBL/GenBank/DDBJ whole genome shotgun (WGS) entry which is preliminary data.</text>
</comment>
<dbReference type="AlphaFoldDB" id="A0A2S4LUJ6"/>
<protein>
    <submittedName>
        <fullName evidence="2">Uncharacterized protein</fullName>
    </submittedName>
</protein>
<evidence type="ECO:0000256" key="1">
    <source>
        <dbReference type="SAM" id="SignalP"/>
    </source>
</evidence>
<feature type="chain" id="PRO_5015614665" evidence="1">
    <location>
        <begin position="19"/>
        <end position="56"/>
    </location>
</feature>
<accession>A0A2S4LUJ6</accession>
<dbReference type="EMBL" id="PQFZ01000027">
    <property type="protein sequence ID" value="POR46122.1"/>
    <property type="molecule type" value="Genomic_DNA"/>
</dbReference>
<name>A0A2S4LUJ6_9HYPH</name>
<organism evidence="2 3">
    <name type="scientific">Bosea psychrotolerans</name>
    <dbReference type="NCBI Taxonomy" id="1871628"/>
    <lineage>
        <taxon>Bacteria</taxon>
        <taxon>Pseudomonadati</taxon>
        <taxon>Pseudomonadota</taxon>
        <taxon>Alphaproteobacteria</taxon>
        <taxon>Hyphomicrobiales</taxon>
        <taxon>Boseaceae</taxon>
        <taxon>Bosea</taxon>
    </lineage>
</organism>
<sequence length="56" mass="6348">MRPLAFLWRSLSSWFARAVPAQAGCDPTADEALRKSIHDVTHEQLGIAHWSCHTQF</sequence>
<feature type="signal peptide" evidence="1">
    <location>
        <begin position="1"/>
        <end position="18"/>
    </location>
</feature>
<gene>
    <name evidence="2" type="ORF">CYD53_12736</name>
</gene>
<proteinExistence type="predicted"/>
<keyword evidence="3" id="KW-1185">Reference proteome</keyword>